<keyword evidence="1" id="KW-0343">GTPase activation</keyword>
<dbReference type="SUPFAM" id="SSF48350">
    <property type="entry name" value="GTPase activation domain, GAP"/>
    <property type="match status" value="1"/>
</dbReference>
<dbReference type="GO" id="GO:0035020">
    <property type="term" value="P:regulation of Rac protein signal transduction"/>
    <property type="evidence" value="ECO:0007669"/>
    <property type="project" value="TreeGrafter"/>
</dbReference>
<feature type="region of interest" description="Disordered" evidence="3">
    <location>
        <begin position="493"/>
        <end position="718"/>
    </location>
</feature>
<keyword evidence="6" id="KW-1185">Reference proteome</keyword>
<keyword evidence="2" id="KW-0597">Phosphoprotein</keyword>
<dbReference type="InterPro" id="IPR008936">
    <property type="entry name" value="Rho_GTPase_activation_prot"/>
</dbReference>
<dbReference type="Gene3D" id="1.20.1270.60">
    <property type="entry name" value="Arfaptin homology (AH) domain/BAR domain"/>
    <property type="match status" value="1"/>
</dbReference>
<dbReference type="InterPro" id="IPR047165">
    <property type="entry name" value="RHG17/44/SH3BP1-like"/>
</dbReference>
<feature type="compositionally biased region" description="Polar residues" evidence="3">
    <location>
        <begin position="642"/>
        <end position="682"/>
    </location>
</feature>
<dbReference type="GO" id="GO:0005096">
    <property type="term" value="F:GTPase activator activity"/>
    <property type="evidence" value="ECO:0007669"/>
    <property type="project" value="UniProtKB-KW"/>
</dbReference>
<evidence type="ECO:0000313" key="5">
    <source>
        <dbReference type="EMBL" id="KAK4475695.1"/>
    </source>
</evidence>
<feature type="compositionally biased region" description="Polar residues" evidence="3">
    <location>
        <begin position="512"/>
        <end position="532"/>
    </location>
</feature>
<dbReference type="InterPro" id="IPR000198">
    <property type="entry name" value="RhoGAP_dom"/>
</dbReference>
<feature type="compositionally biased region" description="Polar residues" evidence="3">
    <location>
        <begin position="546"/>
        <end position="565"/>
    </location>
</feature>
<sequence>MLKWSKDKKEEQPANWPKYAEHLEQCVEDVRRVASDAHRGLVQNILVSKKNKKYPEYTLSTVLKESVDKSSADDRLFVCVTREASKALSVLSSYHRDHENKVERQIVDPLNRLAEETCVNITKGRRNLQKCLTDVRNARGQLQKTMQCIQTNTTSVYPGSCNPSVTIDAVNRIGQAQHQLEEKESELESSEEQLLRDLYSFAAEEENHSRLLLKYFQLQEAYLSDSLQLVQKVIADMSQTIRQQKRHTTFGRHLPDHLAETKRSIAYVLDVCINYLDQESIMQEEGLFRKSGSQKRTDLLVKALNIMQIDEHLLRKCDCAVVAGALKQYLLSLPEPLITYEFADQWATASKKLNSPTSNMQLVQSCLEQMPKEFRLNLGYLICFLHKLSNQSNVNKMTSDNLSIVIAPNIYRLSTSHMNNITGNIVNGASLMRSVDDVVKSLDFLQNNGPGIHLVDILIQNAEQLFGQEQASFRQTHIQPHFGTKISSYHPPVGSLSSSKLSNPGIGYLHGSDNSPTASNEKASQNINQSATLKKPIGTDHRDSNCHTTQSAVTSRISISGTTPILQRKKTAAPKPPIPLYSTSSSTTHVNSSNSLQTEDSSVNDTESKNEDSDNTNSCSSNDTTLEGTIQPLPTHHHESLPQLTNGSLNFPASSTESTTSTNHKLSLPTHLTTTVSPSSNDWKLGKDAPPKRPPPPDVNLKQNNAALESENDNVTVM</sequence>
<dbReference type="GO" id="GO:0007165">
    <property type="term" value="P:signal transduction"/>
    <property type="evidence" value="ECO:0007669"/>
    <property type="project" value="InterPro"/>
</dbReference>
<gene>
    <name evidence="5" type="ORF">MN116_000961</name>
</gene>
<dbReference type="InterPro" id="IPR027267">
    <property type="entry name" value="AH/BAR_dom_sf"/>
</dbReference>
<dbReference type="PANTHER" id="PTHR14130">
    <property type="entry name" value="3BP-1 RELATED RHOGAP"/>
    <property type="match status" value="1"/>
</dbReference>
<evidence type="ECO:0000256" key="1">
    <source>
        <dbReference type="ARBA" id="ARBA00022468"/>
    </source>
</evidence>
<proteinExistence type="predicted"/>
<dbReference type="SUPFAM" id="SSF103657">
    <property type="entry name" value="BAR/IMD domain-like"/>
    <property type="match status" value="1"/>
</dbReference>
<accession>A0AAE1ZKS9</accession>
<feature type="domain" description="Rho-GAP" evidence="4">
    <location>
        <begin position="252"/>
        <end position="466"/>
    </location>
</feature>
<dbReference type="Pfam" id="PF00620">
    <property type="entry name" value="RhoGAP"/>
    <property type="match status" value="1"/>
</dbReference>
<evidence type="ECO:0000313" key="6">
    <source>
        <dbReference type="Proteomes" id="UP001292079"/>
    </source>
</evidence>
<name>A0AAE1ZKS9_SCHME</name>
<dbReference type="InterPro" id="IPR004148">
    <property type="entry name" value="BAR_dom"/>
</dbReference>
<dbReference type="GO" id="GO:0032956">
    <property type="term" value="P:regulation of actin cytoskeleton organization"/>
    <property type="evidence" value="ECO:0007669"/>
    <property type="project" value="TreeGrafter"/>
</dbReference>
<dbReference type="PROSITE" id="PS50238">
    <property type="entry name" value="RHOGAP"/>
    <property type="match status" value="1"/>
</dbReference>
<protein>
    <recommendedName>
        <fullName evidence="4">Rho-GAP domain-containing protein</fullName>
    </recommendedName>
</protein>
<dbReference type="GO" id="GO:0005737">
    <property type="term" value="C:cytoplasm"/>
    <property type="evidence" value="ECO:0007669"/>
    <property type="project" value="InterPro"/>
</dbReference>
<reference evidence="5" key="2">
    <citation type="journal article" date="2023" name="Infect Dis Poverty">
        <title>Chromosome-scale genome of the human blood fluke Schistosoma mekongi and its implications for public health.</title>
        <authorList>
            <person name="Zhou M."/>
            <person name="Xu L."/>
            <person name="Xu D."/>
            <person name="Chen W."/>
            <person name="Khan J."/>
            <person name="Hu Y."/>
            <person name="Huang H."/>
            <person name="Wei H."/>
            <person name="Zhang Y."/>
            <person name="Chusongsang P."/>
            <person name="Tanasarnprasert K."/>
            <person name="Hu X."/>
            <person name="Limpanont Y."/>
            <person name="Lv Z."/>
        </authorList>
    </citation>
    <scope>NUCLEOTIDE SEQUENCE</scope>
    <source>
        <strain evidence="5">LV_2022a</strain>
    </source>
</reference>
<dbReference type="SMART" id="SM00324">
    <property type="entry name" value="RhoGAP"/>
    <property type="match status" value="1"/>
</dbReference>
<dbReference type="Gene3D" id="1.10.555.10">
    <property type="entry name" value="Rho GTPase activation protein"/>
    <property type="match status" value="1"/>
</dbReference>
<reference evidence="5" key="1">
    <citation type="submission" date="2022-04" db="EMBL/GenBank/DDBJ databases">
        <authorList>
            <person name="Xu L."/>
            <person name="Lv Z."/>
        </authorList>
    </citation>
    <scope>NUCLEOTIDE SEQUENCE</scope>
    <source>
        <strain evidence="5">LV_2022a</strain>
    </source>
</reference>
<feature type="compositionally biased region" description="Low complexity" evidence="3">
    <location>
        <begin position="582"/>
        <end position="595"/>
    </location>
</feature>
<evidence type="ECO:0000259" key="4">
    <source>
        <dbReference type="PROSITE" id="PS50238"/>
    </source>
</evidence>
<dbReference type="PANTHER" id="PTHR14130:SF14">
    <property type="entry name" value="RHO GTPASE-ACTIVATING PROTEIN 92B"/>
    <property type="match status" value="1"/>
</dbReference>
<evidence type="ECO:0000256" key="2">
    <source>
        <dbReference type="ARBA" id="ARBA00022553"/>
    </source>
</evidence>
<feature type="compositionally biased region" description="Polar residues" evidence="3">
    <location>
        <begin position="596"/>
        <end position="605"/>
    </location>
</feature>
<dbReference type="Proteomes" id="UP001292079">
    <property type="component" value="Unassembled WGS sequence"/>
</dbReference>
<dbReference type="EMBL" id="JALJAT010000001">
    <property type="protein sequence ID" value="KAK4475695.1"/>
    <property type="molecule type" value="Genomic_DNA"/>
</dbReference>
<dbReference type="Pfam" id="PF03114">
    <property type="entry name" value="BAR"/>
    <property type="match status" value="1"/>
</dbReference>
<feature type="compositionally biased region" description="Low complexity" evidence="3">
    <location>
        <begin position="615"/>
        <end position="625"/>
    </location>
</feature>
<dbReference type="AlphaFoldDB" id="A0AAE1ZKS9"/>
<evidence type="ECO:0000256" key="3">
    <source>
        <dbReference type="SAM" id="MobiDB-lite"/>
    </source>
</evidence>
<feature type="compositionally biased region" description="Polar residues" evidence="3">
    <location>
        <begin position="701"/>
        <end position="718"/>
    </location>
</feature>
<organism evidence="5 6">
    <name type="scientific">Schistosoma mekongi</name>
    <name type="common">Parasitic worm</name>
    <dbReference type="NCBI Taxonomy" id="38744"/>
    <lineage>
        <taxon>Eukaryota</taxon>
        <taxon>Metazoa</taxon>
        <taxon>Spiralia</taxon>
        <taxon>Lophotrochozoa</taxon>
        <taxon>Platyhelminthes</taxon>
        <taxon>Trematoda</taxon>
        <taxon>Digenea</taxon>
        <taxon>Strigeidida</taxon>
        <taxon>Schistosomatoidea</taxon>
        <taxon>Schistosomatidae</taxon>
        <taxon>Schistosoma</taxon>
    </lineage>
</organism>
<comment type="caution">
    <text evidence="5">The sequence shown here is derived from an EMBL/GenBank/DDBJ whole genome shotgun (WGS) entry which is preliminary data.</text>
</comment>